<evidence type="ECO:0000313" key="1">
    <source>
        <dbReference type="EMBL" id="KFD64132.1"/>
    </source>
</evidence>
<accession>A0A085N3T6</accession>
<name>A0A085N3T6_9BILA</name>
<reference evidence="1" key="1">
    <citation type="journal article" date="2014" name="Nat. Genet.">
        <title>Genome and transcriptome of the porcine whipworm Trichuris suis.</title>
        <authorList>
            <person name="Jex A.R."/>
            <person name="Nejsum P."/>
            <person name="Schwarz E.M."/>
            <person name="Hu L."/>
            <person name="Young N.D."/>
            <person name="Hall R.S."/>
            <person name="Korhonen P.K."/>
            <person name="Liao S."/>
            <person name="Thamsborg S."/>
            <person name="Xia J."/>
            <person name="Xu P."/>
            <person name="Wang S."/>
            <person name="Scheerlinck J.P."/>
            <person name="Hofmann A."/>
            <person name="Sternberg P.W."/>
            <person name="Wang J."/>
            <person name="Gasser R.B."/>
        </authorList>
    </citation>
    <scope>NUCLEOTIDE SEQUENCE [LARGE SCALE GENOMIC DNA]</scope>
    <source>
        <strain evidence="1">DCEP-RM93F</strain>
    </source>
</reference>
<gene>
    <name evidence="1" type="ORF">M514_23713</name>
</gene>
<organism evidence="1">
    <name type="scientific">Trichuris suis</name>
    <name type="common">pig whipworm</name>
    <dbReference type="NCBI Taxonomy" id="68888"/>
    <lineage>
        <taxon>Eukaryota</taxon>
        <taxon>Metazoa</taxon>
        <taxon>Ecdysozoa</taxon>
        <taxon>Nematoda</taxon>
        <taxon>Enoplea</taxon>
        <taxon>Dorylaimia</taxon>
        <taxon>Trichinellida</taxon>
        <taxon>Trichuridae</taxon>
        <taxon>Trichuris</taxon>
    </lineage>
</organism>
<dbReference type="EMBL" id="KL367561">
    <property type="protein sequence ID" value="KFD64132.1"/>
    <property type="molecule type" value="Genomic_DNA"/>
</dbReference>
<dbReference type="AlphaFoldDB" id="A0A085N3T6"/>
<dbReference type="Proteomes" id="UP000030758">
    <property type="component" value="Unassembled WGS sequence"/>
</dbReference>
<sequence length="73" mass="8263">MNMPQRSRPEQQRLPVVMLSCSGLDEKVQSSFDQPFKDNSRTEGLPQILASLKFVIRDDVIRVPFDISPDGVC</sequence>
<protein>
    <submittedName>
        <fullName evidence="1">Uncharacterized protein</fullName>
    </submittedName>
</protein>
<proteinExistence type="predicted"/>